<dbReference type="EMBL" id="VSSQ01017226">
    <property type="protein sequence ID" value="MPM59307.1"/>
    <property type="molecule type" value="Genomic_DNA"/>
</dbReference>
<feature type="region of interest" description="Disordered" evidence="1">
    <location>
        <begin position="50"/>
        <end position="103"/>
    </location>
</feature>
<protein>
    <submittedName>
        <fullName evidence="3">Uncharacterized protein</fullName>
    </submittedName>
</protein>
<dbReference type="AlphaFoldDB" id="A0A645B1M5"/>
<keyword evidence="2" id="KW-0472">Membrane</keyword>
<organism evidence="3">
    <name type="scientific">bioreactor metagenome</name>
    <dbReference type="NCBI Taxonomy" id="1076179"/>
    <lineage>
        <taxon>unclassified sequences</taxon>
        <taxon>metagenomes</taxon>
        <taxon>ecological metagenomes</taxon>
    </lineage>
</organism>
<keyword evidence="2" id="KW-1133">Transmembrane helix</keyword>
<reference evidence="3" key="1">
    <citation type="submission" date="2019-08" db="EMBL/GenBank/DDBJ databases">
        <authorList>
            <person name="Kucharzyk K."/>
            <person name="Murdoch R.W."/>
            <person name="Higgins S."/>
            <person name="Loffler F."/>
        </authorList>
    </citation>
    <scope>NUCLEOTIDE SEQUENCE</scope>
</reference>
<proteinExistence type="predicted"/>
<feature type="transmembrane region" description="Helical" evidence="2">
    <location>
        <begin position="12"/>
        <end position="38"/>
    </location>
</feature>
<gene>
    <name evidence="3" type="ORF">SDC9_106147</name>
</gene>
<keyword evidence="2" id="KW-0812">Transmembrane</keyword>
<comment type="caution">
    <text evidence="3">The sequence shown here is derived from an EMBL/GenBank/DDBJ whole genome shotgun (WGS) entry which is preliminary data.</text>
</comment>
<name>A0A645B1M5_9ZZZZ</name>
<evidence type="ECO:0000313" key="3">
    <source>
        <dbReference type="EMBL" id="MPM59307.1"/>
    </source>
</evidence>
<accession>A0A645B1M5</accession>
<sequence length="103" mass="11361">MKPTIGNYVACGLLAVIILIFLPVILLPLLLLVIIQALTGRRMVYWSRFRPMGPRPQEPENDPAPGDAAREVRASEAVIDAEVIDLPDEPPAAPPRLEKRGDR</sequence>
<evidence type="ECO:0000256" key="1">
    <source>
        <dbReference type="SAM" id="MobiDB-lite"/>
    </source>
</evidence>
<evidence type="ECO:0000256" key="2">
    <source>
        <dbReference type="SAM" id="Phobius"/>
    </source>
</evidence>